<dbReference type="PANTHER" id="PTHR33087:SF31">
    <property type="entry name" value="OS06G0482850 PROTEIN"/>
    <property type="match status" value="1"/>
</dbReference>
<feature type="region of interest" description="Disordered" evidence="1">
    <location>
        <begin position="416"/>
        <end position="474"/>
    </location>
</feature>
<gene>
    <name evidence="2" type="ORF">PVAP13_1KG321977</name>
</gene>
<evidence type="ECO:0000313" key="3">
    <source>
        <dbReference type="Proteomes" id="UP000823388"/>
    </source>
</evidence>
<dbReference type="InterPro" id="IPR053253">
    <property type="entry name" value="Sex_diff_modulator"/>
</dbReference>
<sequence>MPDVVERMLGRSCSVQYIETDLLHPTDTRSICLWAWSQNPSKIPKKIWLTFTNRAMGDASASWQVTEEFPEKWQFGARFQVLVHLDSVEDFTAAPSPLPGTVMPPFTPARHPFVWYWGKVDGEPGPDRVYEHPSPPRAEPFDGERGRGNGRRDGAEERRRERSRNAARPSDMDDHPEFQPFRRYDEPDDDEDGPGRHGHRRGDGRTHGSAWQRGLDGSRARSRSPRRRDYGRTSRDGWDGHRRRQLHDSAGSEFKLPSSEELRTWDTEGLQKIFAIQAAALRADLSHLLEAQLQRTVDHSLAPARAWLQDAAAKQQHWLQQADNYIAKACHLADRLNIAAAPLLQGDQAWSGTATVPVSRALGRLLSALPVHSNAAKGVLDKDPVEEMEASLREMELDAAGSEFAAADSELAAADGVGAGLPHLGSSRESRPPASAPGGSQTLPASPRQAAAGSEFAAADGVGAGLPHPASTPG</sequence>
<feature type="region of interest" description="Disordered" evidence="1">
    <location>
        <begin position="126"/>
        <end position="258"/>
    </location>
</feature>
<feature type="compositionally biased region" description="Low complexity" evidence="1">
    <location>
        <begin position="450"/>
        <end position="459"/>
    </location>
</feature>
<dbReference type="EMBL" id="CM029037">
    <property type="protein sequence ID" value="KAG2657027.1"/>
    <property type="molecule type" value="Genomic_DNA"/>
</dbReference>
<accession>A0A8T0XD12</accession>
<dbReference type="PANTHER" id="PTHR33087">
    <property type="entry name" value="OS07G0539200 PROTEIN"/>
    <property type="match status" value="1"/>
</dbReference>
<keyword evidence="3" id="KW-1185">Reference proteome</keyword>
<protein>
    <submittedName>
        <fullName evidence="2">Uncharacterized protein</fullName>
    </submittedName>
</protein>
<comment type="caution">
    <text evidence="2">The sequence shown here is derived from an EMBL/GenBank/DDBJ whole genome shotgun (WGS) entry which is preliminary data.</text>
</comment>
<dbReference type="Proteomes" id="UP000823388">
    <property type="component" value="Chromosome 1K"/>
</dbReference>
<name>A0A8T0XD12_PANVG</name>
<organism evidence="2 3">
    <name type="scientific">Panicum virgatum</name>
    <name type="common">Blackwell switchgrass</name>
    <dbReference type="NCBI Taxonomy" id="38727"/>
    <lineage>
        <taxon>Eukaryota</taxon>
        <taxon>Viridiplantae</taxon>
        <taxon>Streptophyta</taxon>
        <taxon>Embryophyta</taxon>
        <taxon>Tracheophyta</taxon>
        <taxon>Spermatophyta</taxon>
        <taxon>Magnoliopsida</taxon>
        <taxon>Liliopsida</taxon>
        <taxon>Poales</taxon>
        <taxon>Poaceae</taxon>
        <taxon>PACMAD clade</taxon>
        <taxon>Panicoideae</taxon>
        <taxon>Panicodae</taxon>
        <taxon>Paniceae</taxon>
        <taxon>Panicinae</taxon>
        <taxon>Panicum</taxon>
        <taxon>Panicum sect. Hiantes</taxon>
    </lineage>
</organism>
<proteinExistence type="predicted"/>
<reference evidence="2" key="1">
    <citation type="submission" date="2020-05" db="EMBL/GenBank/DDBJ databases">
        <title>WGS assembly of Panicum virgatum.</title>
        <authorList>
            <person name="Lovell J.T."/>
            <person name="Jenkins J."/>
            <person name="Shu S."/>
            <person name="Juenger T.E."/>
            <person name="Schmutz J."/>
        </authorList>
    </citation>
    <scope>NUCLEOTIDE SEQUENCE</scope>
    <source>
        <strain evidence="2">AP13</strain>
    </source>
</reference>
<evidence type="ECO:0000313" key="2">
    <source>
        <dbReference type="EMBL" id="KAG2657027.1"/>
    </source>
</evidence>
<feature type="compositionally biased region" description="Basic and acidic residues" evidence="1">
    <location>
        <begin position="139"/>
        <end position="185"/>
    </location>
</feature>
<dbReference type="AlphaFoldDB" id="A0A8T0XD12"/>
<evidence type="ECO:0000256" key="1">
    <source>
        <dbReference type="SAM" id="MobiDB-lite"/>
    </source>
</evidence>
<feature type="compositionally biased region" description="Basic and acidic residues" evidence="1">
    <location>
        <begin position="227"/>
        <end position="240"/>
    </location>
</feature>